<sequence length="279" mass="32360">MKFSINKIFKKPEKFSIPMNTGVYTTKFVMHGSSTITFISHELDGDWQFMGDEPVGNYQETGMLVSLEELIKKDNSITQVADLPIGYQATRKAKNEDWSIEKIEYSEDEMKEFGFYCVSCGLYHKDLPMAYESDGPEQYFQIPESQREMRSDITQDTYVLDEKSFFIKGQIRIPVSDSKDDFAWNVWIEITEDDFTREQEQWLEENRFLSEPYSGTLDTQLTCYPNTIGLNVKIRTQQVGIIPIVELEESNHPLSLEQEIGINKERVTDFAKKLVYGHG</sequence>
<dbReference type="EMBL" id="JAUJEA010000003">
    <property type="protein sequence ID" value="MDN5201960.1"/>
    <property type="molecule type" value="Genomic_DNA"/>
</dbReference>
<accession>A0ABT8KR34</accession>
<gene>
    <name evidence="1" type="ORF">QQ008_11315</name>
</gene>
<dbReference type="RefSeq" id="WP_346751984.1">
    <property type="nucleotide sequence ID" value="NZ_JAUJEA010000003.1"/>
</dbReference>
<keyword evidence="2" id="KW-1185">Reference proteome</keyword>
<dbReference type="Pfam" id="PF09965">
    <property type="entry name" value="DUF2199"/>
    <property type="match status" value="1"/>
</dbReference>
<dbReference type="InterPro" id="IPR018697">
    <property type="entry name" value="DUF2199"/>
</dbReference>
<evidence type="ECO:0000313" key="1">
    <source>
        <dbReference type="EMBL" id="MDN5201960.1"/>
    </source>
</evidence>
<organism evidence="1 2">
    <name type="scientific">Splendidivirga corallicola</name>
    <dbReference type="NCBI Taxonomy" id="3051826"/>
    <lineage>
        <taxon>Bacteria</taxon>
        <taxon>Pseudomonadati</taxon>
        <taxon>Bacteroidota</taxon>
        <taxon>Cytophagia</taxon>
        <taxon>Cytophagales</taxon>
        <taxon>Splendidivirgaceae</taxon>
        <taxon>Splendidivirga</taxon>
    </lineage>
</organism>
<evidence type="ECO:0000313" key="2">
    <source>
        <dbReference type="Proteomes" id="UP001172082"/>
    </source>
</evidence>
<name>A0ABT8KR34_9BACT</name>
<protein>
    <submittedName>
        <fullName evidence="1">DUF2199 domain-containing protein</fullName>
    </submittedName>
</protein>
<reference evidence="1" key="1">
    <citation type="submission" date="2023-06" db="EMBL/GenBank/DDBJ databases">
        <title>Genomic of Parafulvivirga corallium.</title>
        <authorList>
            <person name="Wang G."/>
        </authorList>
    </citation>
    <scope>NUCLEOTIDE SEQUENCE</scope>
    <source>
        <strain evidence="1">BMA10</strain>
    </source>
</reference>
<proteinExistence type="predicted"/>
<dbReference type="Proteomes" id="UP001172082">
    <property type="component" value="Unassembled WGS sequence"/>
</dbReference>
<comment type="caution">
    <text evidence="1">The sequence shown here is derived from an EMBL/GenBank/DDBJ whole genome shotgun (WGS) entry which is preliminary data.</text>
</comment>